<keyword evidence="1" id="KW-0472">Membrane</keyword>
<keyword evidence="1" id="KW-0812">Transmembrane</keyword>
<feature type="transmembrane region" description="Helical" evidence="1">
    <location>
        <begin position="483"/>
        <end position="505"/>
    </location>
</feature>
<dbReference type="AlphaFoldDB" id="A0A174AX78"/>
<evidence type="ECO:0000256" key="1">
    <source>
        <dbReference type="SAM" id="Phobius"/>
    </source>
</evidence>
<name>A0A174AX78_FLAPL</name>
<gene>
    <name evidence="2" type="ORF">ERS852411_00705</name>
</gene>
<feature type="transmembrane region" description="Helical" evidence="1">
    <location>
        <begin position="456"/>
        <end position="476"/>
    </location>
</feature>
<reference evidence="2 3" key="1">
    <citation type="submission" date="2015-09" db="EMBL/GenBank/DDBJ databases">
        <authorList>
            <consortium name="Pathogen Informatics"/>
        </authorList>
    </citation>
    <scope>NUCLEOTIDE SEQUENCE [LARGE SCALE GENOMIC DNA]</scope>
    <source>
        <strain evidence="2 3">2789STDY5608854</strain>
    </source>
</reference>
<proteinExistence type="predicted"/>
<protein>
    <submittedName>
        <fullName evidence="2">Uncharacterized protein</fullName>
    </submittedName>
</protein>
<evidence type="ECO:0000313" key="3">
    <source>
        <dbReference type="Proteomes" id="UP000095746"/>
    </source>
</evidence>
<accession>A0A174AX78</accession>
<keyword evidence="1" id="KW-1133">Transmembrane helix</keyword>
<sequence>MVVYPLGQPLAEQPSLPGAPVQAVILIAYHSAQTVAHPHQPVLLVIPKGQRVDAAFGTLPVLEGQEALLLRPVAVGIVDILGQPVLDRPILRPGHRLPLLQQPSRPVVGIQCPDPGLVGFPGQIALCGDLLNHQAPQIVDIAFLHDPVRADNFLQTARRVVAVDIARAVIRFSVILFWLDDLHQIAHSVIFQPPDAAVRVDDLDPPVVGVVLVPDALTAPGGRIIGVWVDLHSQAPRSIIGSGKHIPQRVGGADTVIHGVILIAVAGPVSRLFIVLVGQYLGDQITQEVIAVTGGVAQGIDLQRPGPQLGIAELDLAGVALDGHTLLNLVIAVLEHRSLRRDKTGHPATALPVFILGHIAVSVRHGDHAAQPVILVGLHPAAHGVDHLLLADTVVALIELGEKLLVIVVPPVDLVAPVIILELPNQAAGQLLAHQLPVLPVGPAGDLAAAVLLQDAVAPLVVLKLLIGTVIVLCLYRLLLVVVMVNCAAAALQIVIGCLAFGIVVKEYMLFAIRQILTGHAPLFIITVDEIVYAILVGDRNNQAPGIILVTHGPTVGVRHRRQKVPVVLILDRTPHTVCDFGNLARLIGKVQILAAGEGQALNGSAAIADLRPVPM</sequence>
<evidence type="ECO:0000313" key="2">
    <source>
        <dbReference type="EMBL" id="CUN93197.1"/>
    </source>
</evidence>
<dbReference type="EMBL" id="CYZT01000027">
    <property type="protein sequence ID" value="CUN93197.1"/>
    <property type="molecule type" value="Genomic_DNA"/>
</dbReference>
<organism evidence="2 3">
    <name type="scientific">Flavonifractor plautii</name>
    <name type="common">Fusobacterium plautii</name>
    <dbReference type="NCBI Taxonomy" id="292800"/>
    <lineage>
        <taxon>Bacteria</taxon>
        <taxon>Bacillati</taxon>
        <taxon>Bacillota</taxon>
        <taxon>Clostridia</taxon>
        <taxon>Eubacteriales</taxon>
        <taxon>Oscillospiraceae</taxon>
        <taxon>Flavonifractor</taxon>
    </lineage>
</organism>
<dbReference type="Proteomes" id="UP000095746">
    <property type="component" value="Unassembled WGS sequence"/>
</dbReference>